<feature type="transmembrane region" description="Helical" evidence="7">
    <location>
        <begin position="56"/>
        <end position="78"/>
    </location>
</feature>
<dbReference type="InterPro" id="IPR047135">
    <property type="entry name" value="YsiQ"/>
</dbReference>
<feature type="transmembrane region" description="Helical" evidence="7">
    <location>
        <begin position="358"/>
        <end position="382"/>
    </location>
</feature>
<evidence type="ECO:0000313" key="8">
    <source>
        <dbReference type="EMBL" id="MST73791.1"/>
    </source>
</evidence>
<feature type="transmembrane region" description="Helical" evidence="7">
    <location>
        <begin position="417"/>
        <end position="437"/>
    </location>
</feature>
<dbReference type="AlphaFoldDB" id="A0A6L5YQ30"/>
<dbReference type="RefSeq" id="WP_154428280.1">
    <property type="nucleotide sequence ID" value="NZ_VUNI01000002.1"/>
</dbReference>
<dbReference type="Pfam" id="PF01554">
    <property type="entry name" value="MatE"/>
    <property type="match status" value="2"/>
</dbReference>
<evidence type="ECO:0000256" key="7">
    <source>
        <dbReference type="SAM" id="Phobius"/>
    </source>
</evidence>
<dbReference type="Proteomes" id="UP000474024">
    <property type="component" value="Unassembled WGS sequence"/>
</dbReference>
<dbReference type="PANTHER" id="PTHR42925:SF2">
    <property type="entry name" value="NA+ DRIVEN MULTIDRUG EFFLUX PUMP"/>
    <property type="match status" value="1"/>
</dbReference>
<keyword evidence="2" id="KW-0813">Transport</keyword>
<dbReference type="InterPro" id="IPR048279">
    <property type="entry name" value="MdtK-like"/>
</dbReference>
<dbReference type="CDD" id="cd13134">
    <property type="entry name" value="MATE_like_8"/>
    <property type="match status" value="1"/>
</dbReference>
<evidence type="ECO:0000256" key="5">
    <source>
        <dbReference type="ARBA" id="ARBA00022989"/>
    </source>
</evidence>
<feature type="transmembrane region" description="Helical" evidence="7">
    <location>
        <begin position="164"/>
        <end position="185"/>
    </location>
</feature>
<dbReference type="InterPro" id="IPR002528">
    <property type="entry name" value="MATE_fam"/>
</dbReference>
<dbReference type="NCBIfam" id="TIGR00797">
    <property type="entry name" value="matE"/>
    <property type="match status" value="1"/>
</dbReference>
<reference evidence="8 9" key="1">
    <citation type="submission" date="2019-08" db="EMBL/GenBank/DDBJ databases">
        <title>In-depth cultivation of the pig gut microbiome towards novel bacterial diversity and tailored functional studies.</title>
        <authorList>
            <person name="Wylensek D."/>
            <person name="Hitch T.C.A."/>
            <person name="Clavel T."/>
        </authorList>
    </citation>
    <scope>NUCLEOTIDE SEQUENCE [LARGE SCALE GENOMIC DNA]</scope>
    <source>
        <strain evidence="8 9">MUC/MUC-530-WT-4D</strain>
    </source>
</reference>
<evidence type="ECO:0000256" key="3">
    <source>
        <dbReference type="ARBA" id="ARBA00022475"/>
    </source>
</evidence>
<dbReference type="GO" id="GO:0015297">
    <property type="term" value="F:antiporter activity"/>
    <property type="evidence" value="ECO:0007669"/>
    <property type="project" value="InterPro"/>
</dbReference>
<sequence length="460" mass="51021">MRKREIPAFYRQLFVLVLPIAIQNLISAMVNSVDVLMLGYVSQSAIAAVSLANQVMFILNIFITGLGSGIAMLVSQYWGKKDTRTIEHILGIALRFSVPISMLFCVAAIVFPSQIMHIFTNDTNLITLGSEYLRILGVSYVLMGFSQMYLCMMRSIERVKFSTITSTCAVLVNIILNACFIFGLFGLPKLGLIGVAFATTIARAFEVIVCVIDNQRQKEVHFHIGSLFYSEPLLFQDFLKYSLPAVGNECVWGVAFLLYTVIMGHLNEDIVAANSVVTVVRDLFAVVGYGIAYGGAIILGKTIGEGAMDRARKDASRLIWITLISGVIGAILLLLVRPVIFAMVSLSDTANVYLEQMLFISCYYLIGQLINTCVICGVFRAGGDSRYGLICDIICMWGVMVPVGFLAAFVWKLSPMTVYFILCLDEFVKMPFIFYHYKKGTWLQNITRDFPASGREGSVF</sequence>
<dbReference type="PIRSF" id="PIRSF006603">
    <property type="entry name" value="DinF"/>
    <property type="match status" value="1"/>
</dbReference>
<dbReference type="EMBL" id="VUNI01000002">
    <property type="protein sequence ID" value="MST73791.1"/>
    <property type="molecule type" value="Genomic_DNA"/>
</dbReference>
<name>A0A6L5YQ30_9FIRM</name>
<keyword evidence="6 7" id="KW-0472">Membrane</keyword>
<keyword evidence="5 7" id="KW-1133">Transmembrane helix</keyword>
<evidence type="ECO:0000313" key="9">
    <source>
        <dbReference type="Proteomes" id="UP000474024"/>
    </source>
</evidence>
<keyword evidence="9" id="KW-1185">Reference proteome</keyword>
<keyword evidence="4 7" id="KW-0812">Transmembrane</keyword>
<comment type="subcellular location">
    <subcellularLocation>
        <location evidence="1">Cell membrane</location>
        <topology evidence="1">Multi-pass membrane protein</topology>
    </subcellularLocation>
</comment>
<dbReference type="GO" id="GO:0005886">
    <property type="term" value="C:plasma membrane"/>
    <property type="evidence" value="ECO:0007669"/>
    <property type="project" value="UniProtKB-SubCell"/>
</dbReference>
<feature type="transmembrane region" description="Helical" evidence="7">
    <location>
        <begin position="132"/>
        <end position="152"/>
    </location>
</feature>
<accession>A0A6L5YQ30</accession>
<dbReference type="PANTHER" id="PTHR42925">
    <property type="entry name" value="MULTIDRUG AND TOXIN EFFLUX PROTEIN MATE FAMILY"/>
    <property type="match status" value="1"/>
</dbReference>
<keyword evidence="3" id="KW-1003">Cell membrane</keyword>
<proteinExistence type="predicted"/>
<comment type="caution">
    <text evidence="8">The sequence shown here is derived from an EMBL/GenBank/DDBJ whole genome shotgun (WGS) entry which is preliminary data.</text>
</comment>
<gene>
    <name evidence="8" type="ORF">FYJ75_01920</name>
</gene>
<feature type="transmembrane region" description="Helical" evidence="7">
    <location>
        <begin position="191"/>
        <end position="212"/>
    </location>
</feature>
<feature type="transmembrane region" description="Helical" evidence="7">
    <location>
        <begin position="318"/>
        <end position="346"/>
    </location>
</feature>
<feature type="transmembrane region" description="Helical" evidence="7">
    <location>
        <begin position="389"/>
        <end position="411"/>
    </location>
</feature>
<evidence type="ECO:0000256" key="4">
    <source>
        <dbReference type="ARBA" id="ARBA00022692"/>
    </source>
</evidence>
<evidence type="ECO:0000256" key="1">
    <source>
        <dbReference type="ARBA" id="ARBA00004651"/>
    </source>
</evidence>
<evidence type="ECO:0000256" key="6">
    <source>
        <dbReference type="ARBA" id="ARBA00023136"/>
    </source>
</evidence>
<organism evidence="8 9">
    <name type="scientific">Roseburia porci</name>
    <dbReference type="NCBI Taxonomy" id="2605790"/>
    <lineage>
        <taxon>Bacteria</taxon>
        <taxon>Bacillati</taxon>
        <taxon>Bacillota</taxon>
        <taxon>Clostridia</taxon>
        <taxon>Lachnospirales</taxon>
        <taxon>Lachnospiraceae</taxon>
        <taxon>Roseburia</taxon>
    </lineage>
</organism>
<protein>
    <submittedName>
        <fullName evidence="8">MATE family efflux transporter</fullName>
    </submittedName>
</protein>
<dbReference type="GO" id="GO:0042910">
    <property type="term" value="F:xenobiotic transmembrane transporter activity"/>
    <property type="evidence" value="ECO:0007669"/>
    <property type="project" value="InterPro"/>
</dbReference>
<feature type="transmembrane region" description="Helical" evidence="7">
    <location>
        <begin position="90"/>
        <end position="112"/>
    </location>
</feature>
<evidence type="ECO:0000256" key="2">
    <source>
        <dbReference type="ARBA" id="ARBA00022448"/>
    </source>
</evidence>